<dbReference type="InterPro" id="IPR010917">
    <property type="entry name" value="TonB_rcpt_CS"/>
</dbReference>
<feature type="short sequence motif" description="TonB C-terminal box" evidence="10">
    <location>
        <begin position="736"/>
        <end position="753"/>
    </location>
</feature>
<comment type="similarity">
    <text evidence="9 11">Belongs to the TonB-dependent receptor family.</text>
</comment>
<feature type="chain" id="PRO_5016835545" evidence="12">
    <location>
        <begin position="26"/>
        <end position="753"/>
    </location>
</feature>
<feature type="domain" description="TonB-dependent receptor plug" evidence="14">
    <location>
        <begin position="47"/>
        <end position="157"/>
    </location>
</feature>
<feature type="domain" description="TonB-dependent receptor-like beta-barrel" evidence="13">
    <location>
        <begin position="269"/>
        <end position="723"/>
    </location>
</feature>
<dbReference type="InterPro" id="IPR036942">
    <property type="entry name" value="Beta-barrel_TonB_sf"/>
</dbReference>
<dbReference type="InterPro" id="IPR000531">
    <property type="entry name" value="Beta-barrel_TonB"/>
</dbReference>
<evidence type="ECO:0000313" key="16">
    <source>
        <dbReference type="Proteomes" id="UP000264589"/>
    </source>
</evidence>
<comment type="subcellular location">
    <subcellularLocation>
        <location evidence="1 9">Cell outer membrane</location>
        <topology evidence="1 9">Multi-pass membrane protein</topology>
    </subcellularLocation>
</comment>
<evidence type="ECO:0000256" key="10">
    <source>
        <dbReference type="PROSITE-ProRule" id="PRU10144"/>
    </source>
</evidence>
<keyword evidence="4 9" id="KW-0812">Transmembrane</keyword>
<keyword evidence="7 9" id="KW-0472">Membrane</keyword>
<dbReference type="Pfam" id="PF00593">
    <property type="entry name" value="TonB_dep_Rec_b-barrel"/>
    <property type="match status" value="1"/>
</dbReference>
<evidence type="ECO:0000256" key="8">
    <source>
        <dbReference type="ARBA" id="ARBA00023237"/>
    </source>
</evidence>
<reference evidence="15 16" key="1">
    <citation type="submission" date="2018-08" db="EMBL/GenBank/DDBJ databases">
        <title>Parvularcula sp. SM1705, isolated from surface water of the South Sea China.</title>
        <authorList>
            <person name="Sun L."/>
        </authorList>
    </citation>
    <scope>NUCLEOTIDE SEQUENCE [LARGE SCALE GENOMIC DNA]</scope>
    <source>
        <strain evidence="15 16">SM1705</strain>
    </source>
</reference>
<dbReference type="PROSITE" id="PS01156">
    <property type="entry name" value="TONB_DEPENDENT_REC_2"/>
    <property type="match status" value="1"/>
</dbReference>
<name>A0A371RII9_9PROT</name>
<keyword evidence="6 11" id="KW-0798">TonB box</keyword>
<proteinExistence type="inferred from homology"/>
<evidence type="ECO:0000259" key="14">
    <source>
        <dbReference type="Pfam" id="PF07715"/>
    </source>
</evidence>
<evidence type="ECO:0000313" key="15">
    <source>
        <dbReference type="EMBL" id="RFB05260.1"/>
    </source>
</evidence>
<evidence type="ECO:0000256" key="2">
    <source>
        <dbReference type="ARBA" id="ARBA00022448"/>
    </source>
</evidence>
<dbReference type="SUPFAM" id="SSF56935">
    <property type="entry name" value="Porins"/>
    <property type="match status" value="1"/>
</dbReference>
<evidence type="ECO:0000256" key="6">
    <source>
        <dbReference type="ARBA" id="ARBA00023077"/>
    </source>
</evidence>
<keyword evidence="2 9" id="KW-0813">Transport</keyword>
<keyword evidence="3 9" id="KW-1134">Transmembrane beta strand</keyword>
<gene>
    <name evidence="15" type="ORF">DX908_08320</name>
</gene>
<dbReference type="Gene3D" id="2.170.130.10">
    <property type="entry name" value="TonB-dependent receptor, plug domain"/>
    <property type="match status" value="1"/>
</dbReference>
<keyword evidence="5 12" id="KW-0732">Signal</keyword>
<dbReference type="PANTHER" id="PTHR30442">
    <property type="entry name" value="IRON III DICITRATE TRANSPORT PROTEIN FECA"/>
    <property type="match status" value="1"/>
</dbReference>
<dbReference type="AlphaFoldDB" id="A0A371RII9"/>
<keyword evidence="8 9" id="KW-0998">Cell outer membrane</keyword>
<sequence>MGFAIVSYSILAGALMAGASLIAAAAAETVPANADIDLITVTGSRPASEIAGAVDRIDADALRRFEFADINRILRQVPGLNIQEEDGFGLRPNIGIRGSGADRSSKIVIMEDGVPVAPAPYAAPSAYYFPTAGRMNAIEIVKGPGAVRYGPNTTAGAIQFFSTPIPEEAAGHITAFVSDTDRTTVHAYAGKRWTADSLPVHIGGLIEFYSDESDGFKKITRGETGFDITDFVTKLGFYSKPGAAAEQSLVFKYQHSEQTSDETYLGLTEADFARSPYQRYAASQLDQFQGDHDTYQATHNITFGNGIKLNTIAYRTDFARNWRKLDAFDNSALSESGDCNSLNEILIDPLACELEFRVLAGPQGYVSPDDVLGLRHNNRDYYAAGIQSAIGFSFEGLGASHDLTASIRYHEDEQDRFQQQDQYRMDNGTLVLTTDNAPGTQSNRLSTAEAWSGYLEDIISFGKTEITAGIRIENVETMETRWSGADRTDATISRERSNSYTELLPSLAVLYRATPELSVFAGVHRGFAAAGVGSSEDTDPEESWIYEVGGRYTNGPASIETIYFFNDYSNLIGACTNSTGGSGCDIGDSFNAGEVDVYGLEVTASTDFAHYAQLPDMSLPVAVTYTWTESELQSSFDSGFFGTVIAGDELPYVPEHQLTVSAGIEQGAWRLDAIINHVSETRNVAGGDPIPASEEIDARTLVDLSASYEVTEHISLLLKAENLFDEEYLAARRPYGLRPGKPREVFAGLRIDF</sequence>
<dbReference type="GO" id="GO:0033214">
    <property type="term" value="P:siderophore-iron import into cell"/>
    <property type="evidence" value="ECO:0007669"/>
    <property type="project" value="TreeGrafter"/>
</dbReference>
<accession>A0A371RII9</accession>
<dbReference type="InParanoid" id="A0A371RII9"/>
<evidence type="ECO:0000256" key="1">
    <source>
        <dbReference type="ARBA" id="ARBA00004571"/>
    </source>
</evidence>
<evidence type="ECO:0000256" key="11">
    <source>
        <dbReference type="RuleBase" id="RU003357"/>
    </source>
</evidence>
<dbReference type="PROSITE" id="PS52016">
    <property type="entry name" value="TONB_DEPENDENT_REC_3"/>
    <property type="match status" value="1"/>
</dbReference>
<evidence type="ECO:0000256" key="7">
    <source>
        <dbReference type="ARBA" id="ARBA00023136"/>
    </source>
</evidence>
<comment type="caution">
    <text evidence="15">The sequence shown here is derived from an EMBL/GenBank/DDBJ whole genome shotgun (WGS) entry which is preliminary data.</text>
</comment>
<dbReference type="InterPro" id="IPR039426">
    <property type="entry name" value="TonB-dep_rcpt-like"/>
</dbReference>
<keyword evidence="15" id="KW-0675">Receptor</keyword>
<dbReference type="InterPro" id="IPR012910">
    <property type="entry name" value="Plug_dom"/>
</dbReference>
<dbReference type="FunCoup" id="A0A371RII9">
    <property type="interactions" value="43"/>
</dbReference>
<protein>
    <submittedName>
        <fullName evidence="15">TonB-dependent receptor</fullName>
    </submittedName>
</protein>
<feature type="signal peptide" evidence="12">
    <location>
        <begin position="1"/>
        <end position="25"/>
    </location>
</feature>
<evidence type="ECO:0000256" key="9">
    <source>
        <dbReference type="PROSITE-ProRule" id="PRU01360"/>
    </source>
</evidence>
<keyword evidence="16" id="KW-1185">Reference proteome</keyword>
<dbReference type="PANTHER" id="PTHR30442:SF0">
    <property type="entry name" value="FE(3+) DICITRATE TRANSPORT PROTEIN FECA"/>
    <property type="match status" value="1"/>
</dbReference>
<evidence type="ECO:0000256" key="3">
    <source>
        <dbReference type="ARBA" id="ARBA00022452"/>
    </source>
</evidence>
<dbReference type="GO" id="GO:0009279">
    <property type="term" value="C:cell outer membrane"/>
    <property type="evidence" value="ECO:0007669"/>
    <property type="project" value="UniProtKB-SubCell"/>
</dbReference>
<evidence type="ECO:0000256" key="5">
    <source>
        <dbReference type="ARBA" id="ARBA00022729"/>
    </source>
</evidence>
<evidence type="ECO:0000256" key="12">
    <source>
        <dbReference type="SAM" id="SignalP"/>
    </source>
</evidence>
<dbReference type="Pfam" id="PF07715">
    <property type="entry name" value="Plug"/>
    <property type="match status" value="1"/>
</dbReference>
<dbReference type="EMBL" id="QUQO01000001">
    <property type="protein sequence ID" value="RFB05260.1"/>
    <property type="molecule type" value="Genomic_DNA"/>
</dbReference>
<dbReference type="InterPro" id="IPR037066">
    <property type="entry name" value="Plug_dom_sf"/>
</dbReference>
<dbReference type="Proteomes" id="UP000264589">
    <property type="component" value="Unassembled WGS sequence"/>
</dbReference>
<evidence type="ECO:0000259" key="13">
    <source>
        <dbReference type="Pfam" id="PF00593"/>
    </source>
</evidence>
<organism evidence="15 16">
    <name type="scientific">Parvularcula marina</name>
    <dbReference type="NCBI Taxonomy" id="2292771"/>
    <lineage>
        <taxon>Bacteria</taxon>
        <taxon>Pseudomonadati</taxon>
        <taxon>Pseudomonadota</taxon>
        <taxon>Alphaproteobacteria</taxon>
        <taxon>Parvularculales</taxon>
        <taxon>Parvularculaceae</taxon>
        <taxon>Parvularcula</taxon>
    </lineage>
</organism>
<evidence type="ECO:0000256" key="4">
    <source>
        <dbReference type="ARBA" id="ARBA00022692"/>
    </source>
</evidence>
<dbReference type="Gene3D" id="2.40.170.20">
    <property type="entry name" value="TonB-dependent receptor, beta-barrel domain"/>
    <property type="match status" value="1"/>
</dbReference>